<dbReference type="PRINTS" id="PR00081">
    <property type="entry name" value="GDHRDH"/>
</dbReference>
<dbReference type="GO" id="GO:0016491">
    <property type="term" value="F:oxidoreductase activity"/>
    <property type="evidence" value="ECO:0007669"/>
    <property type="project" value="UniProtKB-KW"/>
</dbReference>
<dbReference type="InterPro" id="IPR002347">
    <property type="entry name" value="SDR_fam"/>
</dbReference>
<evidence type="ECO:0000313" key="3">
    <source>
        <dbReference type="EMBL" id="NEY90077.1"/>
    </source>
</evidence>
<dbReference type="SUPFAM" id="SSF51735">
    <property type="entry name" value="NAD(P)-binding Rossmann-fold domains"/>
    <property type="match status" value="1"/>
</dbReference>
<dbReference type="Proteomes" id="UP000477782">
    <property type="component" value="Unassembled WGS sequence"/>
</dbReference>
<gene>
    <name evidence="3" type="ORF">G4Z14_07170</name>
</gene>
<dbReference type="PANTHER" id="PTHR43658">
    <property type="entry name" value="SHORT-CHAIN DEHYDROGENASE/REDUCTASE"/>
    <property type="match status" value="1"/>
</dbReference>
<dbReference type="Pfam" id="PF00106">
    <property type="entry name" value="adh_short"/>
    <property type="match status" value="1"/>
</dbReference>
<keyword evidence="1" id="KW-0560">Oxidoreductase</keyword>
<dbReference type="EMBL" id="JAAIVJ010000003">
    <property type="protein sequence ID" value="NEY90077.1"/>
    <property type="molecule type" value="Genomic_DNA"/>
</dbReference>
<reference evidence="3 4" key="1">
    <citation type="submission" date="2020-02" db="EMBL/GenBank/DDBJ databases">
        <authorList>
            <person name="Chen W.-M."/>
        </authorList>
    </citation>
    <scope>NUCLEOTIDE SEQUENCE [LARGE SCALE GENOMIC DNA]</scope>
    <source>
        <strain evidence="3 4">KMS-5</strain>
    </source>
</reference>
<comment type="caution">
    <text evidence="3">The sequence shown here is derived from an EMBL/GenBank/DDBJ whole genome shotgun (WGS) entry which is preliminary data.</text>
</comment>
<evidence type="ECO:0000256" key="2">
    <source>
        <dbReference type="RuleBase" id="RU000363"/>
    </source>
</evidence>
<dbReference type="PROSITE" id="PS00061">
    <property type="entry name" value="ADH_SHORT"/>
    <property type="match status" value="1"/>
</dbReference>
<evidence type="ECO:0000313" key="4">
    <source>
        <dbReference type="Proteomes" id="UP000477782"/>
    </source>
</evidence>
<keyword evidence="4" id="KW-1185">Reference proteome</keyword>
<comment type="similarity">
    <text evidence="2">Belongs to the short-chain dehydrogenases/reductases (SDR) family.</text>
</comment>
<sequence>MKLGKDMSAVITGGASGLGLAVAQALAARGVRTGILDRDETAGWAVAADLGGSFARCDVSDPASVAAGLAELRAANGPERICVNCAGIAPAIRTVSRDGAHDPAGFAKVIGINLIGTFNVASQSAAAMAALDPLDGDGERGVIVNTASIAAWDGQIGQAAYAASKAGVAGLTLPMARDLARSGIRVMAIAPGIFSTAMVTGFAPEVQAALAQHAQFPPRLGRPEEFAALVCHIAENPMLNGEVIRLDAATRMPPK</sequence>
<dbReference type="PANTHER" id="PTHR43658:SF8">
    <property type="entry name" value="17-BETA-HYDROXYSTEROID DEHYDROGENASE 14-RELATED"/>
    <property type="match status" value="1"/>
</dbReference>
<organism evidence="3 4">
    <name type="scientific">Tabrizicola oligotrophica</name>
    <dbReference type="NCBI Taxonomy" id="2710650"/>
    <lineage>
        <taxon>Bacteria</taxon>
        <taxon>Pseudomonadati</taxon>
        <taxon>Pseudomonadota</taxon>
        <taxon>Alphaproteobacteria</taxon>
        <taxon>Rhodobacterales</taxon>
        <taxon>Paracoccaceae</taxon>
        <taxon>Tabrizicola</taxon>
    </lineage>
</organism>
<dbReference type="RefSeq" id="WP_164624166.1">
    <property type="nucleotide sequence ID" value="NZ_JAAIVJ010000003.1"/>
</dbReference>
<dbReference type="PRINTS" id="PR00080">
    <property type="entry name" value="SDRFAMILY"/>
</dbReference>
<dbReference type="AlphaFoldDB" id="A0A6M0QRK1"/>
<evidence type="ECO:0000256" key="1">
    <source>
        <dbReference type="ARBA" id="ARBA00023002"/>
    </source>
</evidence>
<name>A0A6M0QRK1_9RHOB</name>
<accession>A0A6M0QRK1</accession>
<proteinExistence type="inferred from homology"/>
<protein>
    <submittedName>
        <fullName evidence="3">SDR family NAD(P)-dependent oxidoreductase</fullName>
    </submittedName>
</protein>
<dbReference type="Gene3D" id="3.40.50.720">
    <property type="entry name" value="NAD(P)-binding Rossmann-like Domain"/>
    <property type="match status" value="1"/>
</dbReference>
<dbReference type="InterPro" id="IPR036291">
    <property type="entry name" value="NAD(P)-bd_dom_sf"/>
</dbReference>
<dbReference type="InterPro" id="IPR020904">
    <property type="entry name" value="Sc_DH/Rdtase_CS"/>
</dbReference>